<dbReference type="RefSeq" id="WP_183987560.1">
    <property type="nucleotide sequence ID" value="NZ_JACHHG010000007.1"/>
</dbReference>
<dbReference type="AlphaFoldDB" id="A0A841I375"/>
<protein>
    <submittedName>
        <fullName evidence="2">ClpP class serine protease</fullName>
    </submittedName>
</protein>
<feature type="region of interest" description="Disordered" evidence="1">
    <location>
        <begin position="263"/>
        <end position="282"/>
    </location>
</feature>
<keyword evidence="2" id="KW-0645">Protease</keyword>
<comment type="caution">
    <text evidence="2">The sequence shown here is derived from an EMBL/GenBank/DDBJ whole genome shotgun (WGS) entry which is preliminary data.</text>
</comment>
<dbReference type="Gene3D" id="3.90.226.10">
    <property type="entry name" value="2-enoyl-CoA Hydratase, Chain A, domain 1"/>
    <property type="match status" value="1"/>
</dbReference>
<evidence type="ECO:0000256" key="1">
    <source>
        <dbReference type="SAM" id="MobiDB-lite"/>
    </source>
</evidence>
<proteinExistence type="predicted"/>
<dbReference type="NCBIfam" id="NF047768">
    <property type="entry name" value="Clp_like_SDH"/>
    <property type="match status" value="1"/>
</dbReference>
<dbReference type="SUPFAM" id="SSF52096">
    <property type="entry name" value="ClpP/crotonase"/>
    <property type="match status" value="1"/>
</dbReference>
<gene>
    <name evidence="2" type="ORF">HNR42_002244</name>
</gene>
<accession>A0A841I375</accession>
<keyword evidence="2" id="KW-0378">Hydrolase</keyword>
<sequence length="282" mass="30619">MDVFGLLLWVFVILSVLSPALQRRVVAARRAQALLALERRRGSRVITLIHRQEAISLLGVPVSRYIDVDDSEQLLRAVRLTDDHVPIDLVLHTPGGVALAAEQIAEALQRHPAKVTVFVPHYAMSGGTLIALGADEIVMDANAVLGPVDPQINTAHGPLPAASVLRVLEQKPLEKISDETLILADVAQKALAQMQRSTLTLLLGHMPAEKAAHAAQQLSQGRFTHDYAISVTEARDLGLAVSTEMPLEVYALMELYPQPRGTRSVSYVPTPYSRPGGSEHAR</sequence>
<dbReference type="GO" id="GO:0008233">
    <property type="term" value="F:peptidase activity"/>
    <property type="evidence" value="ECO:0007669"/>
    <property type="project" value="UniProtKB-KW"/>
</dbReference>
<organism evidence="2 3">
    <name type="scientific">Deinobacterium chartae</name>
    <dbReference type="NCBI Taxonomy" id="521158"/>
    <lineage>
        <taxon>Bacteria</taxon>
        <taxon>Thermotogati</taxon>
        <taxon>Deinococcota</taxon>
        <taxon>Deinococci</taxon>
        <taxon>Deinococcales</taxon>
        <taxon>Deinococcaceae</taxon>
        <taxon>Deinobacterium</taxon>
    </lineage>
</organism>
<dbReference type="GO" id="GO:0006508">
    <property type="term" value="P:proteolysis"/>
    <property type="evidence" value="ECO:0007669"/>
    <property type="project" value="UniProtKB-KW"/>
</dbReference>
<dbReference type="Proteomes" id="UP000569951">
    <property type="component" value="Unassembled WGS sequence"/>
</dbReference>
<dbReference type="InterPro" id="IPR029045">
    <property type="entry name" value="ClpP/crotonase-like_dom_sf"/>
</dbReference>
<dbReference type="PANTHER" id="PTHR35984:SF1">
    <property type="entry name" value="PERIPLASMIC SERINE PROTEASE"/>
    <property type="match status" value="1"/>
</dbReference>
<name>A0A841I375_9DEIO</name>
<dbReference type="InterPro" id="IPR002825">
    <property type="entry name" value="Pept_S49_ser-pept_pro"/>
</dbReference>
<keyword evidence="3" id="KW-1185">Reference proteome</keyword>
<dbReference type="PANTHER" id="PTHR35984">
    <property type="entry name" value="PERIPLASMIC SERINE PROTEASE"/>
    <property type="match status" value="1"/>
</dbReference>
<dbReference type="GO" id="GO:0016020">
    <property type="term" value="C:membrane"/>
    <property type="evidence" value="ECO:0007669"/>
    <property type="project" value="InterPro"/>
</dbReference>
<evidence type="ECO:0000313" key="3">
    <source>
        <dbReference type="Proteomes" id="UP000569951"/>
    </source>
</evidence>
<evidence type="ECO:0000313" key="2">
    <source>
        <dbReference type="EMBL" id="MBB6098809.1"/>
    </source>
</evidence>
<reference evidence="2 3" key="1">
    <citation type="submission" date="2020-08" db="EMBL/GenBank/DDBJ databases">
        <title>Genomic Encyclopedia of Type Strains, Phase IV (KMG-IV): sequencing the most valuable type-strain genomes for metagenomic binning, comparative biology and taxonomic classification.</title>
        <authorList>
            <person name="Goeker M."/>
        </authorList>
    </citation>
    <scope>NUCLEOTIDE SEQUENCE [LARGE SCALE GENOMIC DNA]</scope>
    <source>
        <strain evidence="2 3">DSM 21458</strain>
    </source>
</reference>
<dbReference type="EMBL" id="JACHHG010000007">
    <property type="protein sequence ID" value="MBB6098809.1"/>
    <property type="molecule type" value="Genomic_DNA"/>
</dbReference>
<dbReference type="Pfam" id="PF01972">
    <property type="entry name" value="SDH_protease"/>
    <property type="match status" value="1"/>
</dbReference>